<feature type="site" description="Important for induction of apoptosis" evidence="6">
    <location>
        <position position="117"/>
    </location>
</feature>
<dbReference type="InterPro" id="IPR039383">
    <property type="entry name" value="FHIT"/>
</dbReference>
<dbReference type="PANTHER" id="PTHR46243">
    <property type="entry name" value="BIS(5'-ADENOSYL)-TRIPHOSPHATASE"/>
    <property type="match status" value="1"/>
</dbReference>
<evidence type="ECO:0000259" key="9">
    <source>
        <dbReference type="PROSITE" id="PS51084"/>
    </source>
</evidence>
<dbReference type="EMBL" id="JAKWFO010000014">
    <property type="protein sequence ID" value="KAI9632371.1"/>
    <property type="molecule type" value="Genomic_DNA"/>
</dbReference>
<feature type="domain" description="HIT" evidence="9">
    <location>
        <begin position="3"/>
        <end position="111"/>
    </location>
</feature>
<proteinExistence type="predicted"/>
<dbReference type="FunFam" id="3.30.428.10:FF:000011">
    <property type="entry name" value="Fragile histidine triad"/>
    <property type="match status" value="1"/>
</dbReference>
<feature type="binding site" evidence="5">
    <location>
        <position position="84"/>
    </location>
    <ligand>
        <name>substrate</name>
    </ligand>
</feature>
<evidence type="ECO:0000256" key="5">
    <source>
        <dbReference type="PIRSR" id="PIRSR639383-2"/>
    </source>
</evidence>
<feature type="active site" description="Tele-AMP-histidine intermediate" evidence="3">
    <location>
        <position position="97"/>
    </location>
</feature>
<feature type="region of interest" description="Disordered" evidence="8">
    <location>
        <begin position="127"/>
        <end position="164"/>
    </location>
</feature>
<feature type="binding site" evidence="5">
    <location>
        <position position="99"/>
    </location>
    <ligand>
        <name>substrate</name>
    </ligand>
</feature>
<evidence type="ECO:0000256" key="6">
    <source>
        <dbReference type="PIRSR" id="PIRSR639383-3"/>
    </source>
</evidence>
<dbReference type="InterPro" id="IPR011146">
    <property type="entry name" value="HIT-like"/>
</dbReference>
<dbReference type="GeneID" id="77730416"/>
<dbReference type="InterPro" id="IPR036265">
    <property type="entry name" value="HIT-like_sf"/>
</dbReference>
<comment type="caution">
    <text evidence="10">The sequence shown here is derived from an EMBL/GenBank/DDBJ whole genome shotgun (WGS) entry which is preliminary data.</text>
</comment>
<dbReference type="PRINTS" id="PR00332">
    <property type="entry name" value="HISTRIAD"/>
</dbReference>
<dbReference type="SUPFAM" id="SSF54197">
    <property type="entry name" value="HIT-like"/>
    <property type="match status" value="1"/>
</dbReference>
<evidence type="ECO:0000256" key="7">
    <source>
        <dbReference type="PROSITE-ProRule" id="PRU00464"/>
    </source>
</evidence>
<evidence type="ECO:0000313" key="11">
    <source>
        <dbReference type="Proteomes" id="UP001164286"/>
    </source>
</evidence>
<dbReference type="PROSITE" id="PS51084">
    <property type="entry name" value="HIT_2"/>
    <property type="match status" value="1"/>
</dbReference>
<dbReference type="Proteomes" id="UP001164286">
    <property type="component" value="Unassembled WGS sequence"/>
</dbReference>
<accession>A0AA38LTA3</accession>
<evidence type="ECO:0000256" key="8">
    <source>
        <dbReference type="SAM" id="MobiDB-lite"/>
    </source>
</evidence>
<keyword evidence="1" id="KW-0547">Nucleotide-binding</keyword>
<evidence type="ECO:0000313" key="10">
    <source>
        <dbReference type="EMBL" id="KAI9632371.1"/>
    </source>
</evidence>
<dbReference type="AlphaFoldDB" id="A0AA38LTA3"/>
<dbReference type="InterPro" id="IPR019808">
    <property type="entry name" value="Histidine_triad_CS"/>
</dbReference>
<evidence type="ECO:0000256" key="3">
    <source>
        <dbReference type="PIRSR" id="PIRSR601310-1"/>
    </source>
</evidence>
<dbReference type="RefSeq" id="XP_052942148.1">
    <property type="nucleotide sequence ID" value="XM_053091211.1"/>
</dbReference>
<dbReference type="GO" id="GO:0016787">
    <property type="term" value="F:hydrolase activity"/>
    <property type="evidence" value="ECO:0007669"/>
    <property type="project" value="UniProtKB-KW"/>
</dbReference>
<dbReference type="Gene3D" id="3.30.428.10">
    <property type="entry name" value="HIT-like"/>
    <property type="match status" value="1"/>
</dbReference>
<keyword evidence="2 10" id="KW-0378">Hydrolase</keyword>
<dbReference type="Pfam" id="PF01230">
    <property type="entry name" value="HIT"/>
    <property type="match status" value="1"/>
</dbReference>
<reference evidence="10" key="1">
    <citation type="journal article" date="2022" name="G3 (Bethesda)">
        <title>High quality genome of the basidiomycete yeast Dioszegia hungarica PDD-24b-2 isolated from cloud water.</title>
        <authorList>
            <person name="Jarrige D."/>
            <person name="Haridas S."/>
            <person name="Bleykasten-Grosshans C."/>
            <person name="Joly M."/>
            <person name="Nadalig T."/>
            <person name="Sancelme M."/>
            <person name="Vuilleumier S."/>
            <person name="Grigoriev I.V."/>
            <person name="Amato P."/>
            <person name="Bringel F."/>
        </authorList>
    </citation>
    <scope>NUCLEOTIDE SEQUENCE</scope>
    <source>
        <strain evidence="10">PDD-24b-2</strain>
    </source>
</reference>
<feature type="binding site" evidence="5">
    <location>
        <begin position="90"/>
        <end position="93"/>
    </location>
    <ligand>
        <name>substrate</name>
    </ligand>
</feature>
<keyword evidence="11" id="KW-1185">Reference proteome</keyword>
<protein>
    <submittedName>
        <fullName evidence="10">Diadenosine 5',5'''-P1,P4-tetraphosphate asymmetrical hydrolase</fullName>
    </submittedName>
</protein>
<feature type="binding site" evidence="5">
    <location>
        <position position="28"/>
    </location>
    <ligand>
        <name>substrate</name>
    </ligand>
</feature>
<dbReference type="CDD" id="cd01275">
    <property type="entry name" value="FHIT"/>
    <property type="match status" value="1"/>
</dbReference>
<feature type="short sequence motif" description="Histidine triad motif" evidence="4 7">
    <location>
        <begin position="95"/>
        <end position="99"/>
    </location>
</feature>
<evidence type="ECO:0000256" key="1">
    <source>
        <dbReference type="ARBA" id="ARBA00022741"/>
    </source>
</evidence>
<evidence type="ECO:0000256" key="2">
    <source>
        <dbReference type="ARBA" id="ARBA00022801"/>
    </source>
</evidence>
<dbReference type="PROSITE" id="PS00892">
    <property type="entry name" value="HIT_1"/>
    <property type="match status" value="1"/>
</dbReference>
<dbReference type="GO" id="GO:0000166">
    <property type="term" value="F:nucleotide binding"/>
    <property type="evidence" value="ECO:0007669"/>
    <property type="project" value="UniProtKB-KW"/>
</dbReference>
<name>A0AA38LTA3_9TREE</name>
<dbReference type="InterPro" id="IPR001310">
    <property type="entry name" value="Histidine_triad_HIT"/>
</dbReference>
<dbReference type="PANTHER" id="PTHR46243:SF1">
    <property type="entry name" value="BIS(5'-ADENOSYL)-TRIPHOSPHATASE"/>
    <property type="match status" value="1"/>
</dbReference>
<dbReference type="InterPro" id="IPR051884">
    <property type="entry name" value="Bis(5'-adenosyl)-TPase_reg"/>
</dbReference>
<sequence>MPTKTLFSVFDVARQVFYQSRSCLGIVNLKPLIPGHVLVIPRRVVPRLTDLKPDEISELFLSVQTIGRVIEKAYKAEALTVSIQDGIAAGQSVPHVHVHILPRGSTGPFSEDKDSMYPALEASEEGLRADLEKKQAGSGSGGAKFAVPKDDERAPRTEEEMEKEAKWLETFF</sequence>
<feature type="compositionally biased region" description="Basic and acidic residues" evidence="8">
    <location>
        <begin position="147"/>
        <end position="164"/>
    </location>
</feature>
<evidence type="ECO:0000256" key="4">
    <source>
        <dbReference type="PIRSR" id="PIRSR601310-3"/>
    </source>
</evidence>
<gene>
    <name evidence="10" type="ORF">MKK02DRAFT_40675</name>
</gene>
<organism evidence="10 11">
    <name type="scientific">Dioszegia hungarica</name>
    <dbReference type="NCBI Taxonomy" id="4972"/>
    <lineage>
        <taxon>Eukaryota</taxon>
        <taxon>Fungi</taxon>
        <taxon>Dikarya</taxon>
        <taxon>Basidiomycota</taxon>
        <taxon>Agaricomycotina</taxon>
        <taxon>Tremellomycetes</taxon>
        <taxon>Tremellales</taxon>
        <taxon>Bulleribasidiaceae</taxon>
        <taxon>Dioszegia</taxon>
    </lineage>
</organism>